<dbReference type="Proteomes" id="UP000054477">
    <property type="component" value="Unassembled WGS sequence"/>
</dbReference>
<evidence type="ECO:0000313" key="2">
    <source>
        <dbReference type="EMBL" id="KIJ97074.1"/>
    </source>
</evidence>
<evidence type="ECO:0000313" key="3">
    <source>
        <dbReference type="Proteomes" id="UP000054477"/>
    </source>
</evidence>
<organism evidence="2 3">
    <name type="scientific">Laccaria amethystina LaAM-08-1</name>
    <dbReference type="NCBI Taxonomy" id="1095629"/>
    <lineage>
        <taxon>Eukaryota</taxon>
        <taxon>Fungi</taxon>
        <taxon>Dikarya</taxon>
        <taxon>Basidiomycota</taxon>
        <taxon>Agaricomycotina</taxon>
        <taxon>Agaricomycetes</taxon>
        <taxon>Agaricomycetidae</taxon>
        <taxon>Agaricales</taxon>
        <taxon>Agaricineae</taxon>
        <taxon>Hydnangiaceae</taxon>
        <taxon>Laccaria</taxon>
    </lineage>
</organism>
<protein>
    <submittedName>
        <fullName evidence="2">Uncharacterized protein</fullName>
    </submittedName>
</protein>
<feature type="non-terminal residue" evidence="2">
    <location>
        <position position="246"/>
    </location>
</feature>
<feature type="region of interest" description="Disordered" evidence="1">
    <location>
        <begin position="188"/>
        <end position="246"/>
    </location>
</feature>
<gene>
    <name evidence="2" type="ORF">K443DRAFT_106162</name>
</gene>
<dbReference type="AlphaFoldDB" id="A0A0C9WLA1"/>
<dbReference type="EMBL" id="KN838702">
    <property type="protein sequence ID" value="KIJ97074.1"/>
    <property type="molecule type" value="Genomic_DNA"/>
</dbReference>
<reference evidence="3" key="2">
    <citation type="submission" date="2015-01" db="EMBL/GenBank/DDBJ databases">
        <title>Evolutionary Origins and Diversification of the Mycorrhizal Mutualists.</title>
        <authorList>
            <consortium name="DOE Joint Genome Institute"/>
            <consortium name="Mycorrhizal Genomics Consortium"/>
            <person name="Kohler A."/>
            <person name="Kuo A."/>
            <person name="Nagy L.G."/>
            <person name="Floudas D."/>
            <person name="Copeland A."/>
            <person name="Barry K.W."/>
            <person name="Cichocki N."/>
            <person name="Veneault-Fourrey C."/>
            <person name="LaButti K."/>
            <person name="Lindquist E.A."/>
            <person name="Lipzen A."/>
            <person name="Lundell T."/>
            <person name="Morin E."/>
            <person name="Murat C."/>
            <person name="Riley R."/>
            <person name="Ohm R."/>
            <person name="Sun H."/>
            <person name="Tunlid A."/>
            <person name="Henrissat B."/>
            <person name="Grigoriev I.V."/>
            <person name="Hibbett D.S."/>
            <person name="Martin F."/>
        </authorList>
    </citation>
    <scope>NUCLEOTIDE SEQUENCE [LARGE SCALE GENOMIC DNA]</scope>
    <source>
        <strain evidence="3">LaAM-08-1</strain>
    </source>
</reference>
<dbReference type="OrthoDB" id="10465439at2759"/>
<dbReference type="HOGENOM" id="CLU_1131328_0_0_1"/>
<accession>A0A0C9WLA1</accession>
<reference evidence="2 3" key="1">
    <citation type="submission" date="2014-04" db="EMBL/GenBank/DDBJ databases">
        <authorList>
            <consortium name="DOE Joint Genome Institute"/>
            <person name="Kuo A."/>
            <person name="Kohler A."/>
            <person name="Nagy L.G."/>
            <person name="Floudas D."/>
            <person name="Copeland A."/>
            <person name="Barry K.W."/>
            <person name="Cichocki N."/>
            <person name="Veneault-Fourrey C."/>
            <person name="LaButti K."/>
            <person name="Lindquist E.A."/>
            <person name="Lipzen A."/>
            <person name="Lundell T."/>
            <person name="Morin E."/>
            <person name="Murat C."/>
            <person name="Sun H."/>
            <person name="Tunlid A."/>
            <person name="Henrissat B."/>
            <person name="Grigoriev I.V."/>
            <person name="Hibbett D.S."/>
            <person name="Martin F."/>
            <person name="Nordberg H.P."/>
            <person name="Cantor M.N."/>
            <person name="Hua S.X."/>
        </authorList>
    </citation>
    <scope>NUCLEOTIDE SEQUENCE [LARGE SCALE GENOMIC DNA]</scope>
    <source>
        <strain evidence="2 3">LaAM-08-1</strain>
    </source>
</reference>
<sequence>APVVFKKSVLFDKNRFKRVVDRSHIDELPPVLDNSQPHMPEPCLQCSLRKDDVARNCTFRGWGNPCGACNASHVSCCEYSLPDARRGVVRDIIRERVAIHAPSEDALHMRTLSALLESTRRRRDTNIRALSTALIDLHATGEAGTLIGDIFSSQEEFTSWFNFARRFAGSQRVATPEGSSHVDLEELASRTGPSHVTRPSSLSTPCGSPSLQTSPMRPITAQQPDAQASSIVPQKEEYDVDELYND</sequence>
<keyword evidence="3" id="KW-1185">Reference proteome</keyword>
<name>A0A0C9WLA1_9AGAR</name>
<proteinExistence type="predicted"/>
<feature type="compositionally biased region" description="Polar residues" evidence="1">
    <location>
        <begin position="191"/>
        <end position="232"/>
    </location>
</feature>
<evidence type="ECO:0000256" key="1">
    <source>
        <dbReference type="SAM" id="MobiDB-lite"/>
    </source>
</evidence>